<dbReference type="RefSeq" id="WP_203998783.1">
    <property type="nucleotide sequence ID" value="NZ_BOPG01000034.1"/>
</dbReference>
<keyword evidence="3" id="KW-1185">Reference proteome</keyword>
<evidence type="ECO:0000256" key="1">
    <source>
        <dbReference type="SAM" id="Phobius"/>
    </source>
</evidence>
<sequence length="276" mass="28895">MTGVETAARHGLRRRATAGALGLVVLVYFAAWFAIMLAGLFGGPIDYRMAGSIVLAGAGTVLIVGIPLIAAWVLAGRGSPPSIRLEPWLRVFLVVSVVMLVGVIAWRGVVSPFAPVATRLDPACASLDAAGLAAHWPADTRELNQDDTDFDGDLTPYSICGWTMKLDAKPPAPYVGVSARVTRFDGTGTSSGLAAAIRYFRGDLDDITSPLRIDDIGDEAYATSSTTSAEVVARRANVVVSVEFSLRGDSSGPDPTIAVTAARDLAGRIVAGIKVR</sequence>
<keyword evidence="1" id="KW-1133">Transmembrane helix</keyword>
<accession>A0A8J4E3S8</accession>
<feature type="transmembrane region" description="Helical" evidence="1">
    <location>
        <begin position="20"/>
        <end position="41"/>
    </location>
</feature>
<comment type="caution">
    <text evidence="2">The sequence shown here is derived from an EMBL/GenBank/DDBJ whole genome shotgun (WGS) entry which is preliminary data.</text>
</comment>
<dbReference type="EMBL" id="BOPG01000034">
    <property type="protein sequence ID" value="GIJ58287.1"/>
    <property type="molecule type" value="Genomic_DNA"/>
</dbReference>
<reference evidence="2" key="1">
    <citation type="submission" date="2021-01" db="EMBL/GenBank/DDBJ databases">
        <title>Whole genome shotgun sequence of Virgisporangium aurantiacum NBRC 16421.</title>
        <authorList>
            <person name="Komaki H."/>
            <person name="Tamura T."/>
        </authorList>
    </citation>
    <scope>NUCLEOTIDE SEQUENCE</scope>
    <source>
        <strain evidence="2">NBRC 16421</strain>
    </source>
</reference>
<keyword evidence="1" id="KW-0472">Membrane</keyword>
<dbReference type="Proteomes" id="UP000612585">
    <property type="component" value="Unassembled WGS sequence"/>
</dbReference>
<proteinExistence type="predicted"/>
<organism evidence="2 3">
    <name type="scientific">Virgisporangium aurantiacum</name>
    <dbReference type="NCBI Taxonomy" id="175570"/>
    <lineage>
        <taxon>Bacteria</taxon>
        <taxon>Bacillati</taxon>
        <taxon>Actinomycetota</taxon>
        <taxon>Actinomycetes</taxon>
        <taxon>Micromonosporales</taxon>
        <taxon>Micromonosporaceae</taxon>
        <taxon>Virgisporangium</taxon>
    </lineage>
</organism>
<name>A0A8J4E3S8_9ACTN</name>
<protein>
    <submittedName>
        <fullName evidence="2">Uncharacterized protein</fullName>
    </submittedName>
</protein>
<keyword evidence="1" id="KW-0812">Transmembrane</keyword>
<evidence type="ECO:0000313" key="3">
    <source>
        <dbReference type="Proteomes" id="UP000612585"/>
    </source>
</evidence>
<feature type="transmembrane region" description="Helical" evidence="1">
    <location>
        <begin position="53"/>
        <end position="75"/>
    </location>
</feature>
<dbReference type="AlphaFoldDB" id="A0A8J4E3S8"/>
<feature type="transmembrane region" description="Helical" evidence="1">
    <location>
        <begin position="87"/>
        <end position="106"/>
    </location>
</feature>
<evidence type="ECO:0000313" key="2">
    <source>
        <dbReference type="EMBL" id="GIJ58287.1"/>
    </source>
</evidence>
<gene>
    <name evidence="2" type="ORF">Vau01_058030</name>
</gene>